<dbReference type="PANTHER" id="PTHR11802">
    <property type="entry name" value="SERINE PROTEASE FAMILY S10 SERINE CARBOXYPEPTIDASE"/>
    <property type="match status" value="1"/>
</dbReference>
<accession>A0A453MTG8</accession>
<reference evidence="4" key="1">
    <citation type="journal article" date="2014" name="Science">
        <title>Ancient hybridizations among the ancestral genomes of bread wheat.</title>
        <authorList>
            <consortium name="International Wheat Genome Sequencing Consortium,"/>
            <person name="Marcussen T."/>
            <person name="Sandve S.R."/>
            <person name="Heier L."/>
            <person name="Spannagl M."/>
            <person name="Pfeifer M."/>
            <person name="Jakobsen K.S."/>
            <person name="Wulff B.B."/>
            <person name="Steuernagel B."/>
            <person name="Mayer K.F."/>
            <person name="Olsen O.A."/>
        </authorList>
    </citation>
    <scope>NUCLEOTIDE SEQUENCE [LARGE SCALE GENOMIC DNA]</scope>
    <source>
        <strain evidence="4">cv. AL8/78</strain>
    </source>
</reference>
<dbReference type="InterPro" id="IPR001563">
    <property type="entry name" value="Peptidase_S10"/>
</dbReference>
<reference evidence="3" key="4">
    <citation type="submission" date="2019-03" db="UniProtKB">
        <authorList>
            <consortium name="EnsemblPlants"/>
        </authorList>
    </citation>
    <scope>IDENTIFICATION</scope>
</reference>
<dbReference type="Gene3D" id="3.40.50.1820">
    <property type="entry name" value="alpha/beta hydrolase"/>
    <property type="match status" value="1"/>
</dbReference>
<comment type="similarity">
    <text evidence="1">Belongs to the peptidase S10 family.</text>
</comment>
<reference evidence="4" key="2">
    <citation type="journal article" date="2017" name="Nat. Plants">
        <title>The Aegilops tauschii genome reveals multiple impacts of transposons.</title>
        <authorList>
            <person name="Zhao G."/>
            <person name="Zou C."/>
            <person name="Li K."/>
            <person name="Wang K."/>
            <person name="Li T."/>
            <person name="Gao L."/>
            <person name="Zhang X."/>
            <person name="Wang H."/>
            <person name="Yang Z."/>
            <person name="Liu X."/>
            <person name="Jiang W."/>
            <person name="Mao L."/>
            <person name="Kong X."/>
            <person name="Jiao Y."/>
            <person name="Jia J."/>
        </authorList>
    </citation>
    <scope>NUCLEOTIDE SEQUENCE [LARGE SCALE GENOMIC DNA]</scope>
    <source>
        <strain evidence="4">cv. AL8/78</strain>
    </source>
</reference>
<evidence type="ECO:0000313" key="3">
    <source>
        <dbReference type="EnsemblPlants" id="AET6Gv20068300.15"/>
    </source>
</evidence>
<dbReference type="SUPFAM" id="SSF53474">
    <property type="entry name" value="alpha/beta-Hydrolases"/>
    <property type="match status" value="1"/>
</dbReference>
<evidence type="ECO:0008006" key="5">
    <source>
        <dbReference type="Google" id="ProtNLM"/>
    </source>
</evidence>
<dbReference type="PANTHER" id="PTHR11802:SF46">
    <property type="entry name" value="CARBOXYPEPTIDASE"/>
    <property type="match status" value="1"/>
</dbReference>
<dbReference type="GO" id="GO:0016747">
    <property type="term" value="F:acyltransferase activity, transferring groups other than amino-acyl groups"/>
    <property type="evidence" value="ECO:0007669"/>
    <property type="project" value="TreeGrafter"/>
</dbReference>
<sequence length="313" mass="35355">SMEAQLSRPLMALRLIFLLCFFSALARCCRFLAAEAAPTLVTRLPGLDGALPFRLETGHVFLVRHVRSWTHCKQLHFVHGRYVIVDEEKGSELFYYFIESEGDPRRDPVVLWLTGGDRCSVLRALLFEIGPLKIIGEPYNGTIPRLRYHPYSWTKVASILFVDSPVGAGFSFSRNPTGYHVGEVSSSLQLKKFLTKWSTEHPYYIANHFYIGGDSAGGKIVPFLAQKISEDIEARVRPLINLKGYLVGNPGTGESIDFESRVPFLHGMGIISDQLYEVINYTWLQHCSPMDPQPTSFARRWLVNSVSMCLHVT</sequence>
<dbReference type="InterPro" id="IPR029058">
    <property type="entry name" value="AB_hydrolase_fold"/>
</dbReference>
<evidence type="ECO:0000256" key="2">
    <source>
        <dbReference type="SAM" id="SignalP"/>
    </source>
</evidence>
<dbReference type="Pfam" id="PF00450">
    <property type="entry name" value="Peptidase_S10"/>
    <property type="match status" value="1"/>
</dbReference>
<dbReference type="GO" id="GO:0004185">
    <property type="term" value="F:serine-type carboxypeptidase activity"/>
    <property type="evidence" value="ECO:0007669"/>
    <property type="project" value="InterPro"/>
</dbReference>
<keyword evidence="4" id="KW-1185">Reference proteome</keyword>
<organism evidence="3 4">
    <name type="scientific">Aegilops tauschii subsp. strangulata</name>
    <name type="common">Goatgrass</name>
    <dbReference type="NCBI Taxonomy" id="200361"/>
    <lineage>
        <taxon>Eukaryota</taxon>
        <taxon>Viridiplantae</taxon>
        <taxon>Streptophyta</taxon>
        <taxon>Embryophyta</taxon>
        <taxon>Tracheophyta</taxon>
        <taxon>Spermatophyta</taxon>
        <taxon>Magnoliopsida</taxon>
        <taxon>Liliopsida</taxon>
        <taxon>Poales</taxon>
        <taxon>Poaceae</taxon>
        <taxon>BOP clade</taxon>
        <taxon>Pooideae</taxon>
        <taxon>Triticodae</taxon>
        <taxon>Triticeae</taxon>
        <taxon>Triticinae</taxon>
        <taxon>Aegilops</taxon>
    </lineage>
</organism>
<evidence type="ECO:0000313" key="4">
    <source>
        <dbReference type="Proteomes" id="UP000015105"/>
    </source>
</evidence>
<reference evidence="3" key="5">
    <citation type="journal article" date="2021" name="G3 (Bethesda)">
        <title>Aegilops tauschii genome assembly Aet v5.0 features greater sequence contiguity and improved annotation.</title>
        <authorList>
            <person name="Wang L."/>
            <person name="Zhu T."/>
            <person name="Rodriguez J.C."/>
            <person name="Deal K.R."/>
            <person name="Dubcovsky J."/>
            <person name="McGuire P.E."/>
            <person name="Lux T."/>
            <person name="Spannagl M."/>
            <person name="Mayer K.F.X."/>
            <person name="Baldrich P."/>
            <person name="Meyers B.C."/>
            <person name="Huo N."/>
            <person name="Gu Y.Q."/>
            <person name="Zhou H."/>
            <person name="Devos K.M."/>
            <person name="Bennetzen J.L."/>
            <person name="Unver T."/>
            <person name="Budak H."/>
            <person name="Gulick P.J."/>
            <person name="Galiba G."/>
            <person name="Kalapos B."/>
            <person name="Nelson D.R."/>
            <person name="Li P."/>
            <person name="You F.M."/>
            <person name="Luo M.C."/>
            <person name="Dvorak J."/>
        </authorList>
    </citation>
    <scope>NUCLEOTIDE SEQUENCE [LARGE SCALE GENOMIC DNA]</scope>
    <source>
        <strain evidence="3">cv. AL8/78</strain>
    </source>
</reference>
<dbReference type="Gramene" id="AET6Gv20068300.15">
    <property type="protein sequence ID" value="AET6Gv20068300.15"/>
    <property type="gene ID" value="AET6Gv20068300"/>
</dbReference>
<evidence type="ECO:0000256" key="1">
    <source>
        <dbReference type="ARBA" id="ARBA00009431"/>
    </source>
</evidence>
<proteinExistence type="inferred from homology"/>
<dbReference type="GO" id="GO:0019748">
    <property type="term" value="P:secondary metabolic process"/>
    <property type="evidence" value="ECO:0007669"/>
    <property type="project" value="TreeGrafter"/>
</dbReference>
<keyword evidence="2" id="KW-0732">Signal</keyword>
<dbReference type="Proteomes" id="UP000015105">
    <property type="component" value="Chromosome 6D"/>
</dbReference>
<feature type="chain" id="PRO_5019536624" description="Serine carboxypeptidase-like 19" evidence="2">
    <location>
        <begin position="27"/>
        <end position="313"/>
    </location>
</feature>
<reference evidence="3" key="3">
    <citation type="journal article" date="2017" name="Nature">
        <title>Genome sequence of the progenitor of the wheat D genome Aegilops tauschii.</title>
        <authorList>
            <person name="Luo M.C."/>
            <person name="Gu Y.Q."/>
            <person name="Puiu D."/>
            <person name="Wang H."/>
            <person name="Twardziok S.O."/>
            <person name="Deal K.R."/>
            <person name="Huo N."/>
            <person name="Zhu T."/>
            <person name="Wang L."/>
            <person name="Wang Y."/>
            <person name="McGuire P.E."/>
            <person name="Liu S."/>
            <person name="Long H."/>
            <person name="Ramasamy R.K."/>
            <person name="Rodriguez J.C."/>
            <person name="Van S.L."/>
            <person name="Yuan L."/>
            <person name="Wang Z."/>
            <person name="Xia Z."/>
            <person name="Xiao L."/>
            <person name="Anderson O.D."/>
            <person name="Ouyang S."/>
            <person name="Liang Y."/>
            <person name="Zimin A.V."/>
            <person name="Pertea G."/>
            <person name="Qi P."/>
            <person name="Bennetzen J.L."/>
            <person name="Dai X."/>
            <person name="Dawson M.W."/>
            <person name="Muller H.G."/>
            <person name="Kugler K."/>
            <person name="Rivarola-Duarte L."/>
            <person name="Spannagl M."/>
            <person name="Mayer K.F.X."/>
            <person name="Lu F.H."/>
            <person name="Bevan M.W."/>
            <person name="Leroy P."/>
            <person name="Li P."/>
            <person name="You F.M."/>
            <person name="Sun Q."/>
            <person name="Liu Z."/>
            <person name="Lyons E."/>
            <person name="Wicker T."/>
            <person name="Salzberg S.L."/>
            <person name="Devos K.M."/>
            <person name="Dvorak J."/>
        </authorList>
    </citation>
    <scope>NUCLEOTIDE SEQUENCE [LARGE SCALE GENOMIC DNA]</scope>
    <source>
        <strain evidence="3">cv. AL8/78</strain>
    </source>
</reference>
<dbReference type="EnsemblPlants" id="AET6Gv20068300.15">
    <property type="protein sequence ID" value="AET6Gv20068300.15"/>
    <property type="gene ID" value="AET6Gv20068300"/>
</dbReference>
<dbReference type="GO" id="GO:0006508">
    <property type="term" value="P:proteolysis"/>
    <property type="evidence" value="ECO:0007669"/>
    <property type="project" value="InterPro"/>
</dbReference>
<dbReference type="AlphaFoldDB" id="A0A453MTG8"/>
<protein>
    <recommendedName>
        <fullName evidence="5">Serine carboxypeptidase-like 19</fullName>
    </recommendedName>
</protein>
<feature type="signal peptide" evidence="2">
    <location>
        <begin position="1"/>
        <end position="26"/>
    </location>
</feature>
<name>A0A453MTG8_AEGTS</name>
<dbReference type="FunFam" id="3.40.50.1820:FF:000581">
    <property type="entry name" value="Os11g0431400 protein"/>
    <property type="match status" value="1"/>
</dbReference>
<dbReference type="PRINTS" id="PR00724">
    <property type="entry name" value="CRBOXYPTASEC"/>
</dbReference>